<dbReference type="Gene3D" id="3.40.50.2300">
    <property type="match status" value="1"/>
</dbReference>
<feature type="modified residue" description="4-aspartylphosphate" evidence="2">
    <location>
        <position position="56"/>
    </location>
</feature>
<comment type="caution">
    <text evidence="4">The sequence shown here is derived from an EMBL/GenBank/DDBJ whole genome shotgun (WGS) entry which is preliminary data.</text>
</comment>
<dbReference type="Pfam" id="PF00072">
    <property type="entry name" value="Response_reg"/>
    <property type="match status" value="1"/>
</dbReference>
<dbReference type="OrthoDB" id="9787344at2"/>
<name>A0A366KMY4_9SPHI</name>
<dbReference type="RefSeq" id="WP_113951843.1">
    <property type="nucleotide sequence ID" value="NZ_QNQU01000035.1"/>
</dbReference>
<dbReference type="InterPro" id="IPR050595">
    <property type="entry name" value="Bact_response_regulator"/>
</dbReference>
<organism evidence="4 5">
    <name type="scientific">Pedobacter miscanthi</name>
    <dbReference type="NCBI Taxonomy" id="2259170"/>
    <lineage>
        <taxon>Bacteria</taxon>
        <taxon>Pseudomonadati</taxon>
        <taxon>Bacteroidota</taxon>
        <taxon>Sphingobacteriia</taxon>
        <taxon>Sphingobacteriales</taxon>
        <taxon>Sphingobacteriaceae</taxon>
        <taxon>Pedobacter</taxon>
    </lineage>
</organism>
<feature type="domain" description="Response regulatory" evidence="3">
    <location>
        <begin position="4"/>
        <end position="117"/>
    </location>
</feature>
<keyword evidence="5" id="KW-1185">Reference proteome</keyword>
<dbReference type="SMART" id="SM00448">
    <property type="entry name" value="REC"/>
    <property type="match status" value="1"/>
</dbReference>
<dbReference type="AlphaFoldDB" id="A0A366KMY4"/>
<dbReference type="PANTHER" id="PTHR44591:SF3">
    <property type="entry name" value="RESPONSE REGULATORY DOMAIN-CONTAINING PROTEIN"/>
    <property type="match status" value="1"/>
</dbReference>
<dbReference type="PANTHER" id="PTHR44591">
    <property type="entry name" value="STRESS RESPONSE REGULATOR PROTEIN 1"/>
    <property type="match status" value="1"/>
</dbReference>
<proteinExistence type="predicted"/>
<dbReference type="GO" id="GO:0000160">
    <property type="term" value="P:phosphorelay signal transduction system"/>
    <property type="evidence" value="ECO:0007669"/>
    <property type="project" value="InterPro"/>
</dbReference>
<evidence type="ECO:0000259" key="3">
    <source>
        <dbReference type="PROSITE" id="PS50110"/>
    </source>
</evidence>
<keyword evidence="1 2" id="KW-0597">Phosphoprotein</keyword>
<accession>A0A366KMY4</accession>
<evidence type="ECO:0000256" key="2">
    <source>
        <dbReference type="PROSITE-ProRule" id="PRU00169"/>
    </source>
</evidence>
<dbReference type="InterPro" id="IPR001789">
    <property type="entry name" value="Sig_transdc_resp-reg_receiver"/>
</dbReference>
<dbReference type="SUPFAM" id="SSF52172">
    <property type="entry name" value="CheY-like"/>
    <property type="match status" value="1"/>
</dbReference>
<sequence>MYYNCSIVDDEQHAIDALNDYISEIDFLKVSSTFNNPLDALNIIGNGDKIDFLFLDIDMDGMEGTELSKKLKDKARFVIYASSNLEHDVRTIDPSFECYLGKPISMKRFASTIQTLVKLNNLPINN</sequence>
<gene>
    <name evidence="4" type="ORF">DRW42_26295</name>
</gene>
<evidence type="ECO:0000313" key="5">
    <source>
        <dbReference type="Proteomes" id="UP000252081"/>
    </source>
</evidence>
<dbReference type="InterPro" id="IPR011006">
    <property type="entry name" value="CheY-like_superfamily"/>
</dbReference>
<dbReference type="Proteomes" id="UP000252081">
    <property type="component" value="Unassembled WGS sequence"/>
</dbReference>
<dbReference type="PROSITE" id="PS50110">
    <property type="entry name" value="RESPONSE_REGULATORY"/>
    <property type="match status" value="1"/>
</dbReference>
<evidence type="ECO:0000313" key="4">
    <source>
        <dbReference type="EMBL" id="RBQ02529.1"/>
    </source>
</evidence>
<dbReference type="EMBL" id="QNQU01000035">
    <property type="protein sequence ID" value="RBQ02529.1"/>
    <property type="molecule type" value="Genomic_DNA"/>
</dbReference>
<reference evidence="4 5" key="1">
    <citation type="submission" date="2018-07" db="EMBL/GenBank/DDBJ databases">
        <title>A draft genome of a endophytic bacteria, a new species of Pedobacter.</title>
        <authorList>
            <person name="Zhang Z.D."/>
            <person name="Chen Z.J."/>
        </authorList>
    </citation>
    <scope>NUCLEOTIDE SEQUENCE [LARGE SCALE GENOMIC DNA]</scope>
    <source>
        <strain evidence="4 5">RS10</strain>
    </source>
</reference>
<protein>
    <recommendedName>
        <fullName evidence="3">Response regulatory domain-containing protein</fullName>
    </recommendedName>
</protein>
<evidence type="ECO:0000256" key="1">
    <source>
        <dbReference type="ARBA" id="ARBA00022553"/>
    </source>
</evidence>